<organism evidence="1 2">
    <name type="scientific">Anncaliia algerae PRA339</name>
    <dbReference type="NCBI Taxonomy" id="1288291"/>
    <lineage>
        <taxon>Eukaryota</taxon>
        <taxon>Fungi</taxon>
        <taxon>Fungi incertae sedis</taxon>
        <taxon>Microsporidia</taxon>
        <taxon>Tubulinosematoidea</taxon>
        <taxon>Tubulinosematidae</taxon>
        <taxon>Anncaliia</taxon>
    </lineage>
</organism>
<dbReference type="AlphaFoldDB" id="A0A059EWW7"/>
<sequence>MIKKELEKNNMEISYKRLAQILYRCLVCKENDIKVVKTCEYVTSNYPGEKMG</sequence>
<dbReference type="HOGENOM" id="CLU_3086780_0_0_1"/>
<reference evidence="1 2" key="2">
    <citation type="submission" date="2014-03" db="EMBL/GenBank/DDBJ databases">
        <title>The Genome Sequence of Anncaliia algerae insect isolate PRA339.</title>
        <authorList>
            <consortium name="The Broad Institute Genome Sequencing Platform"/>
            <consortium name="The Broad Institute Genome Sequencing Center for Infectious Disease"/>
            <person name="Cuomo C."/>
            <person name="Becnel J."/>
            <person name="Sanscrainte N."/>
            <person name="Walker B."/>
            <person name="Young S.K."/>
            <person name="Zeng Q."/>
            <person name="Gargeya S."/>
            <person name="Fitzgerald M."/>
            <person name="Haas B."/>
            <person name="Abouelleil A."/>
            <person name="Alvarado L."/>
            <person name="Arachchi H.M."/>
            <person name="Berlin A.M."/>
            <person name="Chapman S.B."/>
            <person name="Dewar J."/>
            <person name="Goldberg J."/>
            <person name="Griggs A."/>
            <person name="Gujja S."/>
            <person name="Hansen M."/>
            <person name="Howarth C."/>
            <person name="Imamovic A."/>
            <person name="Larimer J."/>
            <person name="McCowan C."/>
            <person name="Murphy C."/>
            <person name="Neiman D."/>
            <person name="Pearson M."/>
            <person name="Priest M."/>
            <person name="Roberts A."/>
            <person name="Saif S."/>
            <person name="Shea T."/>
            <person name="Sisk P."/>
            <person name="Sykes S."/>
            <person name="Wortman J."/>
            <person name="Nusbaum C."/>
            <person name="Birren B."/>
        </authorList>
    </citation>
    <scope>NUCLEOTIDE SEQUENCE [LARGE SCALE GENOMIC DNA]</scope>
    <source>
        <strain evidence="1 2">PRA339</strain>
    </source>
</reference>
<gene>
    <name evidence="1" type="ORF">H312_03399</name>
</gene>
<name>A0A059EWW7_9MICR</name>
<protein>
    <submittedName>
        <fullName evidence="1">Uncharacterized protein</fullName>
    </submittedName>
</protein>
<reference evidence="2" key="1">
    <citation type="submission" date="2013-02" db="EMBL/GenBank/DDBJ databases">
        <authorList>
            <consortium name="The Broad Institute Genome Sequencing Platform"/>
            <person name="Cuomo C."/>
            <person name="Becnel J."/>
            <person name="Sanscrainte N."/>
            <person name="Walker B."/>
            <person name="Young S.K."/>
            <person name="Zeng Q."/>
            <person name="Gargeya S."/>
            <person name="Fitzgerald M."/>
            <person name="Haas B."/>
            <person name="Abouelleil A."/>
            <person name="Alvarado L."/>
            <person name="Arachchi H.M."/>
            <person name="Berlin A.M."/>
            <person name="Chapman S.B."/>
            <person name="Dewar J."/>
            <person name="Goldberg J."/>
            <person name="Griggs A."/>
            <person name="Gujja S."/>
            <person name="Hansen M."/>
            <person name="Howarth C."/>
            <person name="Imamovic A."/>
            <person name="Larimer J."/>
            <person name="McCowan C."/>
            <person name="Murphy C."/>
            <person name="Neiman D."/>
            <person name="Pearson M."/>
            <person name="Priest M."/>
            <person name="Roberts A."/>
            <person name="Saif S."/>
            <person name="Shea T."/>
            <person name="Sisk P."/>
            <person name="Sykes S."/>
            <person name="Wortman J."/>
            <person name="Nusbaum C."/>
            <person name="Birren B."/>
        </authorList>
    </citation>
    <scope>NUCLEOTIDE SEQUENCE [LARGE SCALE GENOMIC DNA]</scope>
    <source>
        <strain evidence="2">PRA339</strain>
    </source>
</reference>
<proteinExistence type="predicted"/>
<accession>A0A059EWW7</accession>
<evidence type="ECO:0000313" key="2">
    <source>
        <dbReference type="Proteomes" id="UP000030655"/>
    </source>
</evidence>
<dbReference type="VEuPathDB" id="MicrosporidiaDB:H312_03399"/>
<dbReference type="EMBL" id="KK365324">
    <property type="protein sequence ID" value="KCZ79211.1"/>
    <property type="molecule type" value="Genomic_DNA"/>
</dbReference>
<keyword evidence="2" id="KW-1185">Reference proteome</keyword>
<dbReference type="Proteomes" id="UP000030655">
    <property type="component" value="Unassembled WGS sequence"/>
</dbReference>
<evidence type="ECO:0000313" key="1">
    <source>
        <dbReference type="EMBL" id="KCZ79211.1"/>
    </source>
</evidence>